<dbReference type="PROSITE" id="PS50893">
    <property type="entry name" value="ABC_TRANSPORTER_2"/>
    <property type="match status" value="1"/>
</dbReference>
<reference evidence="6 7" key="1">
    <citation type="submission" date="2021-03" db="EMBL/GenBank/DDBJ databases">
        <title>Rapid diversification of plasmids in a genus of pathogenic and nitrogen fixing bacteria.</title>
        <authorList>
            <person name="Weisberg A.J."/>
            <person name="Miller M."/>
            <person name="Ream W."/>
            <person name="Grunwald N.J."/>
            <person name="Chang J.H."/>
        </authorList>
    </citation>
    <scope>NUCLEOTIDE SEQUENCE [LARGE SCALE GENOMIC DNA]</scope>
    <source>
        <strain evidence="6 7">AF3.44</strain>
    </source>
</reference>
<proteinExistence type="inferred from homology"/>
<dbReference type="PANTHER" id="PTHR46743">
    <property type="entry name" value="TEICHOIC ACIDS EXPORT ATP-BINDING PROTEIN TAGH"/>
    <property type="match status" value="1"/>
</dbReference>
<accession>A0ABX8T5U4</accession>
<organism evidence="6 7">
    <name type="scientific">Agrobacterium larrymoorei</name>
    <dbReference type="NCBI Taxonomy" id="160699"/>
    <lineage>
        <taxon>Bacteria</taxon>
        <taxon>Pseudomonadati</taxon>
        <taxon>Pseudomonadota</taxon>
        <taxon>Alphaproteobacteria</taxon>
        <taxon>Hyphomicrobiales</taxon>
        <taxon>Rhizobiaceae</taxon>
        <taxon>Rhizobium/Agrobacterium group</taxon>
        <taxon>Agrobacterium</taxon>
    </lineage>
</organism>
<protein>
    <submittedName>
        <fullName evidence="6">ABC transporter ATP-binding protein</fullName>
    </submittedName>
</protein>
<dbReference type="RefSeq" id="WP_219275999.1">
    <property type="nucleotide sequence ID" value="NZ_CP072168.1"/>
</dbReference>
<dbReference type="PANTHER" id="PTHR46743:SF2">
    <property type="entry name" value="TEICHOIC ACIDS EXPORT ATP-BINDING PROTEIN TAGH"/>
    <property type="match status" value="1"/>
</dbReference>
<dbReference type="InterPro" id="IPR017871">
    <property type="entry name" value="ABC_transporter-like_CS"/>
</dbReference>
<evidence type="ECO:0000313" key="6">
    <source>
        <dbReference type="EMBL" id="QYA08668.1"/>
    </source>
</evidence>
<dbReference type="Pfam" id="PF00005">
    <property type="entry name" value="ABC_tran"/>
    <property type="match status" value="1"/>
</dbReference>
<evidence type="ECO:0000256" key="3">
    <source>
        <dbReference type="ARBA" id="ARBA00022741"/>
    </source>
</evidence>
<dbReference type="EMBL" id="CP072168">
    <property type="protein sequence ID" value="QYA08668.1"/>
    <property type="molecule type" value="Genomic_DNA"/>
</dbReference>
<keyword evidence="2" id="KW-0813">Transport</keyword>
<name>A0ABX8T5U4_9HYPH</name>
<comment type="similarity">
    <text evidence="1">Belongs to the ABC transporter superfamily.</text>
</comment>
<dbReference type="InterPro" id="IPR003593">
    <property type="entry name" value="AAA+_ATPase"/>
</dbReference>
<evidence type="ECO:0000259" key="5">
    <source>
        <dbReference type="PROSITE" id="PS50893"/>
    </source>
</evidence>
<feature type="domain" description="ABC transporter" evidence="5">
    <location>
        <begin position="2"/>
        <end position="221"/>
    </location>
</feature>
<dbReference type="PROSITE" id="PS00211">
    <property type="entry name" value="ABC_TRANSPORTER_1"/>
    <property type="match status" value="1"/>
</dbReference>
<gene>
    <name evidence="6" type="ORF">J5285_14620</name>
</gene>
<keyword evidence="7" id="KW-1185">Reference proteome</keyword>
<evidence type="ECO:0000256" key="4">
    <source>
        <dbReference type="ARBA" id="ARBA00022840"/>
    </source>
</evidence>
<evidence type="ECO:0000313" key="7">
    <source>
        <dbReference type="Proteomes" id="UP000826513"/>
    </source>
</evidence>
<dbReference type="InterPro" id="IPR003439">
    <property type="entry name" value="ABC_transporter-like_ATP-bd"/>
</dbReference>
<keyword evidence="3" id="KW-0547">Nucleotide-binding</keyword>
<keyword evidence="4 6" id="KW-0067">ATP-binding</keyword>
<dbReference type="InterPro" id="IPR050683">
    <property type="entry name" value="Bact_Polysacc_Export_ATP-bd"/>
</dbReference>
<dbReference type="Proteomes" id="UP000826513">
    <property type="component" value="Chromosome 2"/>
</dbReference>
<dbReference type="CDD" id="cd03220">
    <property type="entry name" value="ABC_KpsT_Wzt"/>
    <property type="match status" value="1"/>
</dbReference>
<dbReference type="GO" id="GO:0005524">
    <property type="term" value="F:ATP binding"/>
    <property type="evidence" value="ECO:0007669"/>
    <property type="project" value="UniProtKB-KW"/>
</dbReference>
<evidence type="ECO:0000256" key="2">
    <source>
        <dbReference type="ARBA" id="ARBA00022448"/>
    </source>
</evidence>
<dbReference type="SMART" id="SM00382">
    <property type="entry name" value="AAA"/>
    <property type="match status" value="1"/>
</dbReference>
<evidence type="ECO:0000256" key="1">
    <source>
        <dbReference type="ARBA" id="ARBA00005417"/>
    </source>
</evidence>
<dbReference type="InterPro" id="IPR015860">
    <property type="entry name" value="ABC_transpr_TagH-like"/>
</dbReference>
<sequence length="221" mass="24629">MIRLENASKYVRTKGIKKAILENASLVLRRGRSVGLLGRNGAGKSTLLQLIAGSLQLDRGRIVREGKISWPLGFQGSFQPSMSGEQNVRFVARIYGLDTAELVEYVKEFAELGEFFHAPVGTYSSGMKARLAFGVSMGVKFDYYLVDEITAVGDANFKKKCHDIFKNRMKDSDVIMVSHSTSTIRDYCESGIVLEKGKLTFFDDVEDAILVHDRNMKGTEK</sequence>